<dbReference type="SUPFAM" id="SSF52151">
    <property type="entry name" value="FabD/lysophospholipase-like"/>
    <property type="match status" value="1"/>
</dbReference>
<keyword evidence="8" id="KW-1185">Reference proteome</keyword>
<organism evidence="6 8">
    <name type="scientific">Aliikangiella marina</name>
    <dbReference type="NCBI Taxonomy" id="1712262"/>
    <lineage>
        <taxon>Bacteria</taxon>
        <taxon>Pseudomonadati</taxon>
        <taxon>Pseudomonadota</taxon>
        <taxon>Gammaproteobacteria</taxon>
        <taxon>Oceanospirillales</taxon>
        <taxon>Pleioneaceae</taxon>
        <taxon>Aliikangiella</taxon>
    </lineage>
</organism>
<dbReference type="OrthoDB" id="5290098at2"/>
<feature type="domain" description="PNPLA" evidence="5">
    <location>
        <begin position="24"/>
        <end position="185"/>
    </location>
</feature>
<dbReference type="Gene3D" id="3.40.1090.10">
    <property type="entry name" value="Cytosolic phospholipase A2 catalytic domain"/>
    <property type="match status" value="1"/>
</dbReference>
<feature type="active site" description="Nucleophile" evidence="4">
    <location>
        <position position="57"/>
    </location>
</feature>
<reference evidence="6 8" key="1">
    <citation type="submission" date="2019-06" db="EMBL/GenBank/DDBJ databases">
        <title>Draft genome of Aliikangiella marina GYP-15.</title>
        <authorList>
            <person name="Wang G."/>
        </authorList>
    </citation>
    <scope>NUCLEOTIDE SEQUENCE [LARGE SCALE GENOMIC DNA]</scope>
    <source>
        <strain evidence="6 8">GYP-15</strain>
    </source>
</reference>
<dbReference type="PANTHER" id="PTHR14226:SF76">
    <property type="entry name" value="NTE FAMILY PROTEIN RSSA"/>
    <property type="match status" value="1"/>
</dbReference>
<dbReference type="EMBL" id="VIKR01000005">
    <property type="protein sequence ID" value="TQV72013.1"/>
    <property type="molecule type" value="Genomic_DNA"/>
</dbReference>
<evidence type="ECO:0000256" key="3">
    <source>
        <dbReference type="ARBA" id="ARBA00023098"/>
    </source>
</evidence>
<dbReference type="RefSeq" id="WP_142943393.1">
    <property type="nucleotide sequence ID" value="NZ_VIKR01000005.1"/>
</dbReference>
<sequence>MTDLEASNNTTPNNLAHDNKKLGIALGAGAARGISHLGVLRGLGEKQIEPQIIAGASVGALIGACYAANQFDEIEDWFKSLNLKRLVGFLDPKLTSRGGLADGAQFVSYMKETFGDISFSDLDKKLIVVATDMTTGREVWIESGSVWEAVRASMAYPGVISPVKWDGQYLLDGGLVNPVPVIACRAKGAERVIAVNLNTELLGSKRKMPNEKPDKSGEIIEQSLMGRFSEKVMEKVNPLLNKNGKEKMPYNTVDVLSFAINIMQDKITRSRLAGEPPDVMLSPRLGHIGMFEVDKFDEIYQEGSRVTGNVDWQEELSF</sequence>
<dbReference type="InterPro" id="IPR050301">
    <property type="entry name" value="NTE"/>
</dbReference>
<protein>
    <recommendedName>
        <fullName evidence="5">PNPLA domain-containing protein</fullName>
    </recommendedName>
</protein>
<keyword evidence="3 4" id="KW-0443">Lipid metabolism</keyword>
<dbReference type="AlphaFoldDB" id="A0A545T461"/>
<comment type="caution">
    <text evidence="6">The sequence shown here is derived from an EMBL/GenBank/DDBJ whole genome shotgun (WGS) entry which is preliminary data.</text>
</comment>
<dbReference type="Pfam" id="PF01734">
    <property type="entry name" value="Patatin"/>
    <property type="match status" value="1"/>
</dbReference>
<name>A0A545T461_9GAMM</name>
<feature type="short sequence motif" description="GXSXG" evidence="4">
    <location>
        <begin position="55"/>
        <end position="59"/>
    </location>
</feature>
<keyword evidence="2 4" id="KW-0442">Lipid degradation</keyword>
<feature type="short sequence motif" description="DGA/G" evidence="4">
    <location>
        <begin position="172"/>
        <end position="174"/>
    </location>
</feature>
<accession>A0A545T461</accession>
<dbReference type="GO" id="GO:0016787">
    <property type="term" value="F:hydrolase activity"/>
    <property type="evidence" value="ECO:0007669"/>
    <property type="project" value="UniProtKB-UniRule"/>
</dbReference>
<dbReference type="PANTHER" id="PTHR14226">
    <property type="entry name" value="NEUROPATHY TARGET ESTERASE/SWISS CHEESE D.MELANOGASTER"/>
    <property type="match status" value="1"/>
</dbReference>
<gene>
    <name evidence="6" type="ORF">FLL45_17470</name>
    <name evidence="7" type="ORF">FLL45_17750</name>
</gene>
<dbReference type="GO" id="GO:0016042">
    <property type="term" value="P:lipid catabolic process"/>
    <property type="evidence" value="ECO:0007669"/>
    <property type="project" value="UniProtKB-UniRule"/>
</dbReference>
<dbReference type="InterPro" id="IPR016035">
    <property type="entry name" value="Acyl_Trfase/lysoPLipase"/>
</dbReference>
<evidence type="ECO:0000313" key="8">
    <source>
        <dbReference type="Proteomes" id="UP000317839"/>
    </source>
</evidence>
<proteinExistence type="predicted"/>
<keyword evidence="1 4" id="KW-0378">Hydrolase</keyword>
<comment type="caution">
    <text evidence="4">Lacks conserved residue(s) required for the propagation of feature annotation.</text>
</comment>
<evidence type="ECO:0000313" key="6">
    <source>
        <dbReference type="EMBL" id="TQV72013.1"/>
    </source>
</evidence>
<evidence type="ECO:0000259" key="5">
    <source>
        <dbReference type="PROSITE" id="PS51635"/>
    </source>
</evidence>
<evidence type="ECO:0000313" key="7">
    <source>
        <dbReference type="EMBL" id="TQV72066.1"/>
    </source>
</evidence>
<evidence type="ECO:0000256" key="2">
    <source>
        <dbReference type="ARBA" id="ARBA00022963"/>
    </source>
</evidence>
<evidence type="ECO:0000256" key="4">
    <source>
        <dbReference type="PROSITE-ProRule" id="PRU01161"/>
    </source>
</evidence>
<dbReference type="InterPro" id="IPR002641">
    <property type="entry name" value="PNPLA_dom"/>
</dbReference>
<dbReference type="Proteomes" id="UP000317839">
    <property type="component" value="Unassembled WGS sequence"/>
</dbReference>
<dbReference type="PROSITE" id="PS51635">
    <property type="entry name" value="PNPLA"/>
    <property type="match status" value="1"/>
</dbReference>
<dbReference type="EMBL" id="VIKR01000005">
    <property type="protein sequence ID" value="TQV72066.1"/>
    <property type="molecule type" value="Genomic_DNA"/>
</dbReference>
<feature type="active site" description="Proton acceptor" evidence="4">
    <location>
        <position position="172"/>
    </location>
</feature>
<evidence type="ECO:0000256" key="1">
    <source>
        <dbReference type="ARBA" id="ARBA00022801"/>
    </source>
</evidence>